<protein>
    <submittedName>
        <fullName evidence="2">DUF115 domain-containing protein</fullName>
    </submittedName>
</protein>
<dbReference type="PANTHER" id="PTHR41786:SF1">
    <property type="entry name" value="6-HYDROXYMETHYLPTERIN DIPHOSPHOKINASE MPTE-LIKE DOMAIN-CONTAINING PROTEIN"/>
    <property type="match status" value="1"/>
</dbReference>
<sequence length="464" mass="52881">MYRLVSNPNGTLNLEETQSGFLFHSRFNPTSEGERISEQIPIPASQRETVLIFGFGLGYHVESFLKRVSEPVNVLILEPVVALKPIAEKFSERISKSYEAEGHKIRMIFGLEEFLSKPLSSWLFEGVDKVTPFLHPVYSRKFQDLALSFLDSLKRTSQSRISQNQAAKDYFQKIWTRNFVRNLSSIFKNSNSSSIFVGAKKDFFRDKTLLFTGASPSLEDETDWIREYRNRFHLLASDTSLGWLLGSGIFPDAVLSIDSSRGTIFHFRNILPPEIPILTWLGGSSYLFDLPNPKWIYFSTHPLDQILRSLFFPEAPLLENPSLNMAGIAVSFAKQLSYGRILLKGVDFQRSGGRTHCRASGYEAFDRFFLSRKVSLSRLRFQKTKSWERRFSILELLKKESPELFQSDFVSDSSAQETGSIADGLIAEDLKKIDSDQWIRFCIAQPDLGGKNYFSARILGIPLV</sequence>
<gene>
    <name evidence="2" type="ORF">EHQ83_11010</name>
</gene>
<dbReference type="EMBL" id="RQGM01000041">
    <property type="protein sequence ID" value="TGL84489.1"/>
    <property type="molecule type" value="Genomic_DNA"/>
</dbReference>
<name>A0A6N4QPA2_9LEPT</name>
<reference evidence="2 3" key="1">
    <citation type="journal article" date="2019" name="PLoS Negl. Trop. Dis.">
        <title>Revisiting the worldwide diversity of Leptospira species in the environment.</title>
        <authorList>
            <person name="Vincent A.T."/>
            <person name="Schiettekatte O."/>
            <person name="Bourhy P."/>
            <person name="Veyrier F.J."/>
            <person name="Picardeau M."/>
        </authorList>
    </citation>
    <scope>NUCLEOTIDE SEQUENCE [LARGE SCALE GENOMIC DNA]</scope>
    <source>
        <strain evidence="2 3">201702445</strain>
    </source>
</reference>
<feature type="domain" description="6-hydroxymethylpterin diphosphokinase MptE-like" evidence="1">
    <location>
        <begin position="178"/>
        <end position="349"/>
    </location>
</feature>
<dbReference type="InterPro" id="IPR002826">
    <property type="entry name" value="MptE-like"/>
</dbReference>
<evidence type="ECO:0000313" key="3">
    <source>
        <dbReference type="Proteomes" id="UP000297613"/>
    </source>
</evidence>
<organism evidence="2 3">
    <name type="scientific">Leptospira yasudae</name>
    <dbReference type="NCBI Taxonomy" id="2202201"/>
    <lineage>
        <taxon>Bacteria</taxon>
        <taxon>Pseudomonadati</taxon>
        <taxon>Spirochaetota</taxon>
        <taxon>Spirochaetia</taxon>
        <taxon>Leptospirales</taxon>
        <taxon>Leptospiraceae</taxon>
        <taxon>Leptospira</taxon>
    </lineage>
</organism>
<evidence type="ECO:0000313" key="2">
    <source>
        <dbReference type="EMBL" id="TGL84489.1"/>
    </source>
</evidence>
<dbReference type="Proteomes" id="UP000297613">
    <property type="component" value="Unassembled WGS sequence"/>
</dbReference>
<accession>A0A6N4QPA2</accession>
<proteinExistence type="predicted"/>
<dbReference type="AlphaFoldDB" id="A0A6N4QPA2"/>
<evidence type="ECO:0000259" key="1">
    <source>
        <dbReference type="Pfam" id="PF01973"/>
    </source>
</evidence>
<dbReference type="PANTHER" id="PTHR41786">
    <property type="entry name" value="MOTILITY ACCESSORY FACTOR MAF"/>
    <property type="match status" value="1"/>
</dbReference>
<dbReference type="Pfam" id="PF01973">
    <property type="entry name" value="MptE-like"/>
    <property type="match status" value="1"/>
</dbReference>
<comment type="caution">
    <text evidence="2">The sequence shown here is derived from an EMBL/GenBank/DDBJ whole genome shotgun (WGS) entry which is preliminary data.</text>
</comment>